<gene>
    <name evidence="2" type="ORF">HRI_003221500</name>
</gene>
<dbReference type="InterPro" id="IPR053134">
    <property type="entry name" value="RNA-dir_DNA_polymerase"/>
</dbReference>
<accession>A0A9W7M9P1</accession>
<dbReference type="Pfam" id="PF17919">
    <property type="entry name" value="RT_RNaseH_2"/>
    <property type="match status" value="1"/>
</dbReference>
<comment type="caution">
    <text evidence="2">The sequence shown here is derived from an EMBL/GenBank/DDBJ whole genome shotgun (WGS) entry which is preliminary data.</text>
</comment>
<reference evidence="2" key="1">
    <citation type="submission" date="2023-05" db="EMBL/GenBank/DDBJ databases">
        <title>Genome and transcriptome analyses reveal genes involved in the formation of fine ridges on petal epidermal cells in Hibiscus trionum.</title>
        <authorList>
            <person name="Koshimizu S."/>
            <person name="Masuda S."/>
            <person name="Ishii T."/>
            <person name="Shirasu K."/>
            <person name="Hoshino A."/>
            <person name="Arita M."/>
        </authorList>
    </citation>
    <scope>NUCLEOTIDE SEQUENCE</scope>
    <source>
        <strain evidence="2">Hamamatsu line</strain>
    </source>
</reference>
<dbReference type="Pfam" id="PF00078">
    <property type="entry name" value="RVT_1"/>
    <property type="match status" value="1"/>
</dbReference>
<dbReference type="Gene3D" id="3.10.10.10">
    <property type="entry name" value="HIV Type 1 Reverse Transcriptase, subunit A, domain 1"/>
    <property type="match status" value="1"/>
</dbReference>
<dbReference type="AlphaFoldDB" id="A0A9W7M9P1"/>
<dbReference type="Gene3D" id="3.30.70.270">
    <property type="match status" value="2"/>
</dbReference>
<name>A0A9W7M9P1_HIBTR</name>
<dbReference type="InterPro" id="IPR000477">
    <property type="entry name" value="RT_dom"/>
</dbReference>
<proteinExistence type="predicted"/>
<sequence length="345" mass="40168">MSAYRMAPPELEELRKQLKGLLDAWFIRPSKAPFGAPVLFQKNDGSLRMCIDYQALNKITIKNKYPIPLISKLFDQLGHARYFTKLNLCSGYYKVCIMKGDKPKTTCVTRYGSYVFLVMPFGLINAPATFCTLMNKLFHPYLDQFLVIYLEDIVVYRNTLEEHVEHLREVLKVLRENQLYIKKEKCSFANPEVMFLGHKIRDGQHMMEDGKVCAIQEWEPPTKVHELRSFLGLVNYYRHFIKGYSARAIPLTELLKKNKSRVWTPRCQEAFEDLKKAISGELMLSLQDHNKLYEVHTDASDFAIGGVLMQDGHPIDYESRKLNVTERRYTIQEKEMSVIIHCLIV</sequence>
<dbReference type="PANTHER" id="PTHR24559">
    <property type="entry name" value="TRANSPOSON TY3-I GAG-POL POLYPROTEIN"/>
    <property type="match status" value="1"/>
</dbReference>
<dbReference type="FunFam" id="3.30.70.270:FF:000020">
    <property type="entry name" value="Transposon Tf2-6 polyprotein-like Protein"/>
    <property type="match status" value="1"/>
</dbReference>
<protein>
    <recommendedName>
        <fullName evidence="1">Reverse transcriptase domain-containing protein</fullName>
    </recommendedName>
</protein>
<dbReference type="EMBL" id="BSYR01000027">
    <property type="protein sequence ID" value="GMI95522.1"/>
    <property type="molecule type" value="Genomic_DNA"/>
</dbReference>
<keyword evidence="3" id="KW-1185">Reference proteome</keyword>
<dbReference type="InterPro" id="IPR041577">
    <property type="entry name" value="RT_RNaseH_2"/>
</dbReference>
<dbReference type="CDD" id="cd01647">
    <property type="entry name" value="RT_LTR"/>
    <property type="match status" value="1"/>
</dbReference>
<feature type="domain" description="Reverse transcriptase" evidence="1">
    <location>
        <begin position="21"/>
        <end position="200"/>
    </location>
</feature>
<dbReference type="SUPFAM" id="SSF56672">
    <property type="entry name" value="DNA/RNA polymerases"/>
    <property type="match status" value="1"/>
</dbReference>
<dbReference type="PROSITE" id="PS50878">
    <property type="entry name" value="RT_POL"/>
    <property type="match status" value="1"/>
</dbReference>
<evidence type="ECO:0000259" key="1">
    <source>
        <dbReference type="PROSITE" id="PS50878"/>
    </source>
</evidence>
<evidence type="ECO:0000313" key="3">
    <source>
        <dbReference type="Proteomes" id="UP001165190"/>
    </source>
</evidence>
<dbReference type="InterPro" id="IPR043128">
    <property type="entry name" value="Rev_trsase/Diguanyl_cyclase"/>
</dbReference>
<organism evidence="2 3">
    <name type="scientific">Hibiscus trionum</name>
    <name type="common">Flower of an hour</name>
    <dbReference type="NCBI Taxonomy" id="183268"/>
    <lineage>
        <taxon>Eukaryota</taxon>
        <taxon>Viridiplantae</taxon>
        <taxon>Streptophyta</taxon>
        <taxon>Embryophyta</taxon>
        <taxon>Tracheophyta</taxon>
        <taxon>Spermatophyta</taxon>
        <taxon>Magnoliopsida</taxon>
        <taxon>eudicotyledons</taxon>
        <taxon>Gunneridae</taxon>
        <taxon>Pentapetalae</taxon>
        <taxon>rosids</taxon>
        <taxon>malvids</taxon>
        <taxon>Malvales</taxon>
        <taxon>Malvaceae</taxon>
        <taxon>Malvoideae</taxon>
        <taxon>Hibiscus</taxon>
    </lineage>
</organism>
<evidence type="ECO:0000313" key="2">
    <source>
        <dbReference type="EMBL" id="GMI95522.1"/>
    </source>
</evidence>
<dbReference type="InterPro" id="IPR043502">
    <property type="entry name" value="DNA/RNA_pol_sf"/>
</dbReference>
<dbReference type="Proteomes" id="UP001165190">
    <property type="component" value="Unassembled WGS sequence"/>
</dbReference>
<dbReference type="PANTHER" id="PTHR24559:SF436">
    <property type="entry name" value="RNA-DIRECTED DNA POLYMERASE HOMOLOG"/>
    <property type="match status" value="1"/>
</dbReference>
<dbReference type="OrthoDB" id="999584at2759"/>